<gene>
    <name evidence="2" type="ORF">MCHLO_04961</name>
</gene>
<organism evidence="2 3">
    <name type="scientific">Mycena chlorophos</name>
    <name type="common">Agaric fungus</name>
    <name type="synonym">Agaricus chlorophos</name>
    <dbReference type="NCBI Taxonomy" id="658473"/>
    <lineage>
        <taxon>Eukaryota</taxon>
        <taxon>Fungi</taxon>
        <taxon>Dikarya</taxon>
        <taxon>Basidiomycota</taxon>
        <taxon>Agaricomycotina</taxon>
        <taxon>Agaricomycetes</taxon>
        <taxon>Agaricomycetidae</taxon>
        <taxon>Agaricales</taxon>
        <taxon>Marasmiineae</taxon>
        <taxon>Mycenaceae</taxon>
        <taxon>Mycena</taxon>
    </lineage>
</organism>
<accession>A0ABQ0LCC2</accession>
<reference evidence="2" key="1">
    <citation type="submission" date="2014-09" db="EMBL/GenBank/DDBJ databases">
        <title>Genome sequence of the luminous mushroom Mycena chlorophos for searching fungal bioluminescence genes.</title>
        <authorList>
            <person name="Tanaka Y."/>
            <person name="Kasuga D."/>
            <person name="Oba Y."/>
            <person name="Hase S."/>
            <person name="Sato K."/>
            <person name="Oba Y."/>
            <person name="Sakakibara Y."/>
        </authorList>
    </citation>
    <scope>NUCLEOTIDE SEQUENCE</scope>
</reference>
<evidence type="ECO:0000313" key="3">
    <source>
        <dbReference type="Proteomes" id="UP000815677"/>
    </source>
</evidence>
<sequence length="260" mass="27782">MVSRWSPPSEAVQAIRDRDNSDAVRDSAGPRIFELFKYSPNAGAARAALAAREEEAQRAAKEAAAVVELDNSSGSPVLSSTISSSDDGEDDDLTSDSEMTERSWDSEAEREAADHANVTRGPFYLLPRTARTMEYTGARTHQGPLLDTDIYLDDVRVPASPPAVMDVFNCSLTAAIRFAIAVSRSTFNSAGAAPTRGATDSFAAPRFAIYTTRRPSGSCILAGKTARTLATASKISLFRSKTHVGIGANNAFAFTLFFAT</sequence>
<feature type="compositionally biased region" description="Basic and acidic residues" evidence="1">
    <location>
        <begin position="15"/>
        <end position="25"/>
    </location>
</feature>
<keyword evidence="3" id="KW-1185">Reference proteome</keyword>
<feature type="compositionally biased region" description="Low complexity" evidence="1">
    <location>
        <begin position="72"/>
        <end position="85"/>
    </location>
</feature>
<feature type="compositionally biased region" description="Acidic residues" evidence="1">
    <location>
        <begin position="86"/>
        <end position="95"/>
    </location>
</feature>
<evidence type="ECO:0000313" key="2">
    <source>
        <dbReference type="EMBL" id="GAT47501.1"/>
    </source>
</evidence>
<feature type="region of interest" description="Disordered" evidence="1">
    <location>
        <begin position="1"/>
        <end position="25"/>
    </location>
</feature>
<dbReference type="EMBL" id="DF843626">
    <property type="protein sequence ID" value="GAT47501.1"/>
    <property type="molecule type" value="Genomic_DNA"/>
</dbReference>
<protein>
    <submittedName>
        <fullName evidence="2">Uncharacterized protein</fullName>
    </submittedName>
</protein>
<feature type="region of interest" description="Disordered" evidence="1">
    <location>
        <begin position="66"/>
        <end position="113"/>
    </location>
</feature>
<proteinExistence type="predicted"/>
<name>A0ABQ0LCC2_MYCCL</name>
<evidence type="ECO:0000256" key="1">
    <source>
        <dbReference type="SAM" id="MobiDB-lite"/>
    </source>
</evidence>
<feature type="compositionally biased region" description="Basic and acidic residues" evidence="1">
    <location>
        <begin position="99"/>
        <end position="113"/>
    </location>
</feature>
<dbReference type="Proteomes" id="UP000815677">
    <property type="component" value="Unassembled WGS sequence"/>
</dbReference>